<proteinExistence type="predicted"/>
<evidence type="ECO:0000259" key="1">
    <source>
        <dbReference type="Pfam" id="PF00149"/>
    </source>
</evidence>
<accession>A0ABW9VZM7</accession>
<keyword evidence="3" id="KW-1185">Reference proteome</keyword>
<evidence type="ECO:0000313" key="2">
    <source>
        <dbReference type="EMBL" id="MYN26970.1"/>
    </source>
</evidence>
<dbReference type="InterPro" id="IPR029052">
    <property type="entry name" value="Metallo-depent_PP-like"/>
</dbReference>
<dbReference type="SUPFAM" id="SSF56300">
    <property type="entry name" value="Metallo-dependent phosphatases"/>
    <property type="match status" value="1"/>
</dbReference>
<evidence type="ECO:0000313" key="3">
    <source>
        <dbReference type="Proteomes" id="UP000642144"/>
    </source>
</evidence>
<dbReference type="Proteomes" id="UP000642144">
    <property type="component" value="Unassembled WGS sequence"/>
</dbReference>
<feature type="domain" description="Calcineurin-like phosphoesterase" evidence="1">
    <location>
        <begin position="14"/>
        <end position="203"/>
    </location>
</feature>
<protein>
    <submittedName>
        <fullName evidence="2">Metallophosphoesterase</fullName>
    </submittedName>
</protein>
<organism evidence="2 3">
    <name type="scientific">Duganella levis</name>
    <dbReference type="NCBI Taxonomy" id="2692169"/>
    <lineage>
        <taxon>Bacteria</taxon>
        <taxon>Pseudomonadati</taxon>
        <taxon>Pseudomonadota</taxon>
        <taxon>Betaproteobacteria</taxon>
        <taxon>Burkholderiales</taxon>
        <taxon>Oxalobacteraceae</taxon>
        <taxon>Telluria group</taxon>
        <taxon>Duganella</taxon>
    </lineage>
</organism>
<gene>
    <name evidence="2" type="ORF">GTP69_11170</name>
</gene>
<dbReference type="InterPro" id="IPR004843">
    <property type="entry name" value="Calcineurin-like_PHP"/>
</dbReference>
<dbReference type="Gene3D" id="3.60.21.10">
    <property type="match status" value="1"/>
</dbReference>
<dbReference type="EMBL" id="WWCT01000007">
    <property type="protein sequence ID" value="MYN26970.1"/>
    <property type="molecule type" value="Genomic_DNA"/>
</dbReference>
<sequence>MEEMVHANGNMPEIWFAGDCHGEFAHILNATDHRTPDAIIFLGDLDCRGPLQSELRDLQANIEVAYIPGNHDSDSESNWDNLTNSGFINLHSSVATIRGVRIAGLGGVFRKPWNPRADVAVDPLLSGSAYAKTLGKGNLFRGGLPLRHLTTIFPADVFYLSQQSADVLVTHEAPGLHEFGFEVITHLAQCLGVQRAFHGHLHESICYLRSPWMGVGFRSIVSLGGEVIHIGGEY</sequence>
<dbReference type="RefSeq" id="WP_161054973.1">
    <property type="nucleotide sequence ID" value="NZ_WWCT01000007.1"/>
</dbReference>
<comment type="caution">
    <text evidence="2">The sequence shown here is derived from an EMBL/GenBank/DDBJ whole genome shotgun (WGS) entry which is preliminary data.</text>
</comment>
<reference evidence="2 3" key="1">
    <citation type="submission" date="2019-12" db="EMBL/GenBank/DDBJ databases">
        <title>Novel species isolated from a subtropical stream in China.</title>
        <authorList>
            <person name="Lu H."/>
        </authorList>
    </citation>
    <scope>NUCLEOTIDE SEQUENCE [LARGE SCALE GENOMIC DNA]</scope>
    <source>
        <strain evidence="2 3">CY42W</strain>
    </source>
</reference>
<name>A0ABW9VZM7_9BURK</name>
<dbReference type="Pfam" id="PF00149">
    <property type="entry name" value="Metallophos"/>
    <property type="match status" value="1"/>
</dbReference>